<dbReference type="Proteomes" id="UP000823775">
    <property type="component" value="Unassembled WGS sequence"/>
</dbReference>
<comment type="caution">
    <text evidence="1">The sequence shown here is derived from an EMBL/GenBank/DDBJ whole genome shotgun (WGS) entry which is preliminary data.</text>
</comment>
<sequence length="113" mass="12246">MDLIWDLKLLFLVEVGFHCWQPDRVGAPRLESRKKATASYGIALSWLRVKLLVAPYGLCDALLVAGLTWHAAPGIAPSKLHVTPLVAPNGCAPLVALVWPVVKLSVQLLPCSI</sequence>
<keyword evidence="2" id="KW-1185">Reference proteome</keyword>
<dbReference type="EMBL" id="JACEIK010002102">
    <property type="protein sequence ID" value="MCD9559136.1"/>
    <property type="molecule type" value="Genomic_DNA"/>
</dbReference>
<evidence type="ECO:0000313" key="2">
    <source>
        <dbReference type="Proteomes" id="UP000823775"/>
    </source>
</evidence>
<accession>A0ABS8UMN2</accession>
<name>A0ABS8UMN2_DATST</name>
<protein>
    <submittedName>
        <fullName evidence="1">Uncharacterized protein</fullName>
    </submittedName>
</protein>
<evidence type="ECO:0000313" key="1">
    <source>
        <dbReference type="EMBL" id="MCD9559136.1"/>
    </source>
</evidence>
<organism evidence="1 2">
    <name type="scientific">Datura stramonium</name>
    <name type="common">Jimsonweed</name>
    <name type="synonym">Common thornapple</name>
    <dbReference type="NCBI Taxonomy" id="4076"/>
    <lineage>
        <taxon>Eukaryota</taxon>
        <taxon>Viridiplantae</taxon>
        <taxon>Streptophyta</taxon>
        <taxon>Embryophyta</taxon>
        <taxon>Tracheophyta</taxon>
        <taxon>Spermatophyta</taxon>
        <taxon>Magnoliopsida</taxon>
        <taxon>eudicotyledons</taxon>
        <taxon>Gunneridae</taxon>
        <taxon>Pentapetalae</taxon>
        <taxon>asterids</taxon>
        <taxon>lamiids</taxon>
        <taxon>Solanales</taxon>
        <taxon>Solanaceae</taxon>
        <taxon>Solanoideae</taxon>
        <taxon>Datureae</taxon>
        <taxon>Datura</taxon>
    </lineage>
</organism>
<gene>
    <name evidence="1" type="ORF">HAX54_016954</name>
</gene>
<proteinExistence type="predicted"/>
<reference evidence="1 2" key="1">
    <citation type="journal article" date="2021" name="BMC Genomics">
        <title>Datura genome reveals duplications of psychoactive alkaloid biosynthetic genes and high mutation rate following tissue culture.</title>
        <authorList>
            <person name="Rajewski A."/>
            <person name="Carter-House D."/>
            <person name="Stajich J."/>
            <person name="Litt A."/>
        </authorList>
    </citation>
    <scope>NUCLEOTIDE SEQUENCE [LARGE SCALE GENOMIC DNA]</scope>
    <source>
        <strain evidence="1">AR-01</strain>
    </source>
</reference>